<accession>A0ABQ4LN49</accession>
<dbReference type="Proteomes" id="UP000676601">
    <property type="component" value="Unassembled WGS sequence"/>
</dbReference>
<protein>
    <submittedName>
        <fullName evidence="1">Uncharacterized protein</fullName>
    </submittedName>
</protein>
<evidence type="ECO:0000313" key="1">
    <source>
        <dbReference type="EMBL" id="GIO57942.1"/>
    </source>
</evidence>
<name>A0ABQ4LN49_9BACL</name>
<organism evidence="1 2">
    <name type="scientific">Paenibacillus cineris</name>
    <dbReference type="NCBI Taxonomy" id="237530"/>
    <lineage>
        <taxon>Bacteria</taxon>
        <taxon>Bacillati</taxon>
        <taxon>Bacillota</taxon>
        <taxon>Bacilli</taxon>
        <taxon>Bacillales</taxon>
        <taxon>Paenibacillaceae</taxon>
        <taxon>Paenibacillus</taxon>
    </lineage>
</organism>
<sequence>MAKQIERIQVTFNILDPDQERLYKYVHSKINSSGFLKRLAQREMDGGMAFVGTAAPLACELVDQEEDFSLGGFI</sequence>
<comment type="caution">
    <text evidence="1">The sequence shown here is derived from an EMBL/GenBank/DDBJ whole genome shotgun (WGS) entry which is preliminary data.</text>
</comment>
<reference evidence="1 2" key="1">
    <citation type="submission" date="2021-03" db="EMBL/GenBank/DDBJ databases">
        <title>Antimicrobial resistance genes in bacteria isolated from Japanese honey, and their potential for conferring macrolide and lincosamide resistance in the American foulbrood pathogen Paenibacillus larvae.</title>
        <authorList>
            <person name="Okamoto M."/>
            <person name="Kumagai M."/>
            <person name="Kanamori H."/>
            <person name="Takamatsu D."/>
        </authorList>
    </citation>
    <scope>NUCLEOTIDE SEQUENCE [LARGE SCALE GENOMIC DNA]</scope>
    <source>
        <strain evidence="1 2">J21TS7</strain>
    </source>
</reference>
<dbReference type="EMBL" id="BORU01000005">
    <property type="protein sequence ID" value="GIO57942.1"/>
    <property type="molecule type" value="Genomic_DNA"/>
</dbReference>
<dbReference type="RefSeq" id="WP_212985962.1">
    <property type="nucleotide sequence ID" value="NZ_BORU01000005.1"/>
</dbReference>
<proteinExistence type="predicted"/>
<keyword evidence="2" id="KW-1185">Reference proteome</keyword>
<gene>
    <name evidence="1" type="ORF">J21TS7_62600</name>
</gene>
<evidence type="ECO:0000313" key="2">
    <source>
        <dbReference type="Proteomes" id="UP000676601"/>
    </source>
</evidence>